<dbReference type="Proteomes" id="UP000198804">
    <property type="component" value="Unassembled WGS sequence"/>
</dbReference>
<organism evidence="1 2">
    <name type="scientific">Methylorubrum salsuginis</name>
    <dbReference type="NCBI Taxonomy" id="414703"/>
    <lineage>
        <taxon>Bacteria</taxon>
        <taxon>Pseudomonadati</taxon>
        <taxon>Pseudomonadota</taxon>
        <taxon>Alphaproteobacteria</taxon>
        <taxon>Hyphomicrobiales</taxon>
        <taxon>Methylobacteriaceae</taxon>
        <taxon>Methylorubrum</taxon>
    </lineage>
</organism>
<dbReference type="AlphaFoldDB" id="A0A1I4I308"/>
<gene>
    <name evidence="1" type="ORF">SAMN04488125_11616</name>
</gene>
<dbReference type="EMBL" id="FOSV01000016">
    <property type="protein sequence ID" value="SFL48273.1"/>
    <property type="molecule type" value="Genomic_DNA"/>
</dbReference>
<protein>
    <submittedName>
        <fullName evidence="1">Uncharacterized protein</fullName>
    </submittedName>
</protein>
<name>A0A1I4I308_9HYPH</name>
<reference evidence="2" key="1">
    <citation type="submission" date="2016-10" db="EMBL/GenBank/DDBJ databases">
        <authorList>
            <person name="Varghese N."/>
            <person name="Submissions S."/>
        </authorList>
    </citation>
    <scope>NUCLEOTIDE SEQUENCE [LARGE SCALE GENOMIC DNA]</scope>
    <source>
        <strain evidence="2">CGMCC 1.6474</strain>
    </source>
</reference>
<accession>A0A1I4I308</accession>
<proteinExistence type="predicted"/>
<keyword evidence="2" id="KW-1185">Reference proteome</keyword>
<sequence>MRYTVHWTAPAGSSSIEPHAVGVRAAERAMTFASMGASDVYVETEDGRVFRAPAQMAALVQYAQDADGERH</sequence>
<dbReference type="OrthoDB" id="7998153at2"/>
<evidence type="ECO:0000313" key="1">
    <source>
        <dbReference type="EMBL" id="SFL48273.1"/>
    </source>
</evidence>
<dbReference type="RefSeq" id="WP_091949225.1">
    <property type="nucleotide sequence ID" value="NZ_FOSV01000016.1"/>
</dbReference>
<evidence type="ECO:0000313" key="2">
    <source>
        <dbReference type="Proteomes" id="UP000198804"/>
    </source>
</evidence>